<comment type="caution">
    <text evidence="4">The sequence shown here is derived from an EMBL/GenBank/DDBJ whole genome shotgun (WGS) entry which is preliminary data.</text>
</comment>
<sequence length="358" mass="40522">PEEKSHGAAISLSPNALRLLDRINIFSNLKDQSFINTKASINSPQHTICEFKTPEVLTTRRQTLMTLLLEQYMSLGGEIFYNHTFESFDQSNCEAAFENNEKYTLSHLVACDGIRSSIREQFFTLNQQPRYSGYSAWRGIGKSNLQNIHFALGPGSHIVSYPINNEGDVSFVACTKEAYEFTESWKEEGSYNDLLDDFSIYDPKIFPVIEDSMKLYKWGIYIRPPLKSMIAHNLTLVGDAAHPMVPFLGQGACMAIEDAYAFGILCKITNCDFAKVQKTYDSIRSKRTKSIQRMSMMQGKIYHLKNPIMVAARNAVMRYTNVPGNDLKKIHQYDADEAIQVALFSEKHALGFSPADQD</sequence>
<accession>A0A0R2PWG6</accession>
<dbReference type="InterPro" id="IPR036188">
    <property type="entry name" value="FAD/NAD-bd_sf"/>
</dbReference>
<dbReference type="PRINTS" id="PR00420">
    <property type="entry name" value="RNGMNOXGNASE"/>
</dbReference>
<dbReference type="SUPFAM" id="SSF54373">
    <property type="entry name" value="FAD-linked reductases, C-terminal domain"/>
    <property type="match status" value="1"/>
</dbReference>
<organism evidence="4 5">
    <name type="scientific">SAR86 cluster bacterium BACL1 MAG-120920-bin57</name>
    <dbReference type="NCBI Taxonomy" id="1655571"/>
    <lineage>
        <taxon>Bacteria</taxon>
        <taxon>Pseudomonadati</taxon>
        <taxon>Pseudomonadota</taxon>
        <taxon>Gammaproteobacteria</taxon>
        <taxon>SAR86 cluster</taxon>
    </lineage>
</organism>
<evidence type="ECO:0000259" key="3">
    <source>
        <dbReference type="Pfam" id="PF01494"/>
    </source>
</evidence>
<dbReference type="GO" id="GO:0071949">
    <property type="term" value="F:FAD binding"/>
    <property type="evidence" value="ECO:0007669"/>
    <property type="project" value="InterPro"/>
</dbReference>
<evidence type="ECO:0000256" key="2">
    <source>
        <dbReference type="ARBA" id="ARBA00023033"/>
    </source>
</evidence>
<evidence type="ECO:0000256" key="1">
    <source>
        <dbReference type="ARBA" id="ARBA00023002"/>
    </source>
</evidence>
<dbReference type="Pfam" id="PF01494">
    <property type="entry name" value="FAD_binding_3"/>
    <property type="match status" value="1"/>
</dbReference>
<reference evidence="5" key="1">
    <citation type="submission" date="2015-10" db="EMBL/GenBank/DDBJ databases">
        <title>Metagenome-Assembled Genomes uncover a global brackish microbiome.</title>
        <authorList>
            <person name="Hugerth L.W."/>
            <person name="Larsson J."/>
            <person name="Alneberg J."/>
            <person name="Lindh M.V."/>
            <person name="Legrand C."/>
            <person name="Pinhassi J."/>
            <person name="Andersson A."/>
        </authorList>
    </citation>
    <scope>NUCLEOTIDE SEQUENCE [LARGE SCALE GENOMIC DNA]</scope>
</reference>
<feature type="non-terminal residue" evidence="4">
    <location>
        <position position="1"/>
    </location>
</feature>
<feature type="domain" description="FAD-binding" evidence="3">
    <location>
        <begin position="40"/>
        <end position="288"/>
    </location>
</feature>
<dbReference type="GO" id="GO:0004497">
    <property type="term" value="F:monooxygenase activity"/>
    <property type="evidence" value="ECO:0007669"/>
    <property type="project" value="UniProtKB-KW"/>
</dbReference>
<dbReference type="InterPro" id="IPR002938">
    <property type="entry name" value="FAD-bd"/>
</dbReference>
<dbReference type="EMBL" id="LIAV01000005">
    <property type="protein sequence ID" value="KRO41360.1"/>
    <property type="molecule type" value="Genomic_DNA"/>
</dbReference>
<gene>
    <name evidence="4" type="ORF">ABR63_08400</name>
</gene>
<dbReference type="PANTHER" id="PTHR13789:SF309">
    <property type="entry name" value="PUTATIVE (AFU_ORTHOLOGUE AFUA_6G14510)-RELATED"/>
    <property type="match status" value="1"/>
</dbReference>
<protein>
    <recommendedName>
        <fullName evidence="3">FAD-binding domain-containing protein</fullName>
    </recommendedName>
</protein>
<keyword evidence="1" id="KW-0560">Oxidoreductase</keyword>
<proteinExistence type="predicted"/>
<dbReference type="Proteomes" id="UP000050874">
    <property type="component" value="Unassembled WGS sequence"/>
</dbReference>
<dbReference type="PANTHER" id="PTHR13789">
    <property type="entry name" value="MONOOXYGENASE"/>
    <property type="match status" value="1"/>
</dbReference>
<dbReference type="AlphaFoldDB" id="A0A0R2PWG6"/>
<name>A0A0R2PWG6_9GAMM</name>
<keyword evidence="2" id="KW-0503">Monooxygenase</keyword>
<dbReference type="SUPFAM" id="SSF51905">
    <property type="entry name" value="FAD/NAD(P)-binding domain"/>
    <property type="match status" value="1"/>
</dbReference>
<dbReference type="InterPro" id="IPR050493">
    <property type="entry name" value="FAD-dep_Monooxygenase_BioMet"/>
</dbReference>
<evidence type="ECO:0000313" key="5">
    <source>
        <dbReference type="Proteomes" id="UP000050874"/>
    </source>
</evidence>
<dbReference type="Gene3D" id="3.50.50.60">
    <property type="entry name" value="FAD/NAD(P)-binding domain"/>
    <property type="match status" value="1"/>
</dbReference>
<evidence type="ECO:0000313" key="4">
    <source>
        <dbReference type="EMBL" id="KRO41360.1"/>
    </source>
</evidence>